<feature type="region of interest" description="Disordered" evidence="2">
    <location>
        <begin position="40"/>
        <end position="135"/>
    </location>
</feature>
<gene>
    <name evidence="3" type="ORF">CC86DRAFT_75311</name>
</gene>
<feature type="region of interest" description="Disordered" evidence="2">
    <location>
        <begin position="1"/>
        <end position="22"/>
    </location>
</feature>
<dbReference type="AlphaFoldDB" id="A0A6A6ZQI0"/>
<evidence type="ECO:0000256" key="2">
    <source>
        <dbReference type="SAM" id="MobiDB-lite"/>
    </source>
</evidence>
<evidence type="ECO:0000313" key="4">
    <source>
        <dbReference type="Proteomes" id="UP000799424"/>
    </source>
</evidence>
<name>A0A6A6ZQI0_9PLEO</name>
<evidence type="ECO:0000256" key="1">
    <source>
        <dbReference type="SAM" id="Coils"/>
    </source>
</evidence>
<feature type="compositionally biased region" description="Polar residues" evidence="2">
    <location>
        <begin position="117"/>
        <end position="126"/>
    </location>
</feature>
<sequence length="339" mass="38507">MCKPFRQSTSPPPPNFLYRARSPGYEPLIELSDLIKFYRRSASPHGDKRVTRRTVTKRIDSQETMPFRSRKSQQRLDSVASMQHGTRQYGIPHGDSTQLQPPAGVPQQQEYVPGVQRQASGSSSQEPLLDHPDDSSTLEIQKRTSITVTDEAQIPGCDSPDISTWLADMDALEKNSDFSLELMPRTPLTKEALEANSRSCSTANVNNIDRLKEDYMEQLRQLELQNKRRLNMAKEYERQNEESRNIPLLPVFSFERDAQANSGPPETKIYHSFATVKPPHQATRLDDPVQTLSSRNTMEGDRKAVYQQLPRQIASLEELAEDEAAANREFASKLFTRTT</sequence>
<reference evidence="3" key="1">
    <citation type="journal article" date="2020" name="Stud. Mycol.">
        <title>101 Dothideomycetes genomes: a test case for predicting lifestyles and emergence of pathogens.</title>
        <authorList>
            <person name="Haridas S."/>
            <person name="Albert R."/>
            <person name="Binder M."/>
            <person name="Bloem J."/>
            <person name="Labutti K."/>
            <person name="Salamov A."/>
            <person name="Andreopoulos B."/>
            <person name="Baker S."/>
            <person name="Barry K."/>
            <person name="Bills G."/>
            <person name="Bluhm B."/>
            <person name="Cannon C."/>
            <person name="Castanera R."/>
            <person name="Culley D."/>
            <person name="Daum C."/>
            <person name="Ezra D."/>
            <person name="Gonzalez J."/>
            <person name="Henrissat B."/>
            <person name="Kuo A."/>
            <person name="Liang C."/>
            <person name="Lipzen A."/>
            <person name="Lutzoni F."/>
            <person name="Magnuson J."/>
            <person name="Mondo S."/>
            <person name="Nolan M."/>
            <person name="Ohm R."/>
            <person name="Pangilinan J."/>
            <person name="Park H.-J."/>
            <person name="Ramirez L."/>
            <person name="Alfaro M."/>
            <person name="Sun H."/>
            <person name="Tritt A."/>
            <person name="Yoshinaga Y."/>
            <person name="Zwiers L.-H."/>
            <person name="Turgeon B."/>
            <person name="Goodwin S."/>
            <person name="Spatafora J."/>
            <person name="Crous P."/>
            <person name="Grigoriev I."/>
        </authorList>
    </citation>
    <scope>NUCLEOTIDE SEQUENCE</scope>
    <source>
        <strain evidence="3">CBS 113818</strain>
    </source>
</reference>
<organism evidence="3 4">
    <name type="scientific">Ophiobolus disseminans</name>
    <dbReference type="NCBI Taxonomy" id="1469910"/>
    <lineage>
        <taxon>Eukaryota</taxon>
        <taxon>Fungi</taxon>
        <taxon>Dikarya</taxon>
        <taxon>Ascomycota</taxon>
        <taxon>Pezizomycotina</taxon>
        <taxon>Dothideomycetes</taxon>
        <taxon>Pleosporomycetidae</taxon>
        <taxon>Pleosporales</taxon>
        <taxon>Pleosporineae</taxon>
        <taxon>Phaeosphaeriaceae</taxon>
        <taxon>Ophiobolus</taxon>
    </lineage>
</organism>
<keyword evidence="4" id="KW-1185">Reference proteome</keyword>
<dbReference type="Proteomes" id="UP000799424">
    <property type="component" value="Unassembled WGS sequence"/>
</dbReference>
<protein>
    <submittedName>
        <fullName evidence="3">Uncharacterized protein</fullName>
    </submittedName>
</protein>
<evidence type="ECO:0000313" key="3">
    <source>
        <dbReference type="EMBL" id="KAF2823033.1"/>
    </source>
</evidence>
<proteinExistence type="predicted"/>
<accession>A0A6A6ZQI0</accession>
<dbReference type="EMBL" id="MU006233">
    <property type="protein sequence ID" value="KAF2823033.1"/>
    <property type="molecule type" value="Genomic_DNA"/>
</dbReference>
<feature type="compositionally biased region" description="Polar residues" evidence="2">
    <location>
        <begin position="95"/>
        <end position="110"/>
    </location>
</feature>
<keyword evidence="1" id="KW-0175">Coiled coil</keyword>
<feature type="coiled-coil region" evidence="1">
    <location>
        <begin position="205"/>
        <end position="242"/>
    </location>
</feature>